<evidence type="ECO:0000313" key="2">
    <source>
        <dbReference type="Proteomes" id="UP000240481"/>
    </source>
</evidence>
<gene>
    <name evidence="1" type="ORF">C9I94_15100</name>
</gene>
<evidence type="ECO:0000313" key="1">
    <source>
        <dbReference type="EMBL" id="PSW23451.1"/>
    </source>
</evidence>
<dbReference type="Proteomes" id="UP000240481">
    <property type="component" value="Unassembled WGS sequence"/>
</dbReference>
<dbReference type="EMBL" id="PYLZ01000008">
    <property type="protein sequence ID" value="PSW23451.1"/>
    <property type="molecule type" value="Genomic_DNA"/>
</dbReference>
<accession>A0A0J8VCD2</accession>
<dbReference type="AlphaFoldDB" id="A0A0J8VCD2"/>
<reference evidence="1 2" key="1">
    <citation type="submission" date="2018-01" db="EMBL/GenBank/DDBJ databases">
        <title>Whole genome sequencing of Histamine producing bacteria.</title>
        <authorList>
            <person name="Butler K."/>
        </authorList>
    </citation>
    <scope>NUCLEOTIDE SEQUENCE [LARGE SCALE GENOMIC DNA]</scope>
    <source>
        <strain evidence="1 2">DSM 24669</strain>
    </source>
</reference>
<protein>
    <submittedName>
        <fullName evidence="1">Uncharacterized protein</fullName>
    </submittedName>
</protein>
<keyword evidence="2" id="KW-1185">Reference proteome</keyword>
<name>A0A0J8VCD2_9GAMM</name>
<dbReference type="RefSeq" id="WP_048898313.1">
    <property type="nucleotide sequence ID" value="NZ_AP024852.1"/>
</dbReference>
<dbReference type="OrthoDB" id="8605335at2"/>
<comment type="caution">
    <text evidence="1">The sequence shown here is derived from an EMBL/GenBank/DDBJ whole genome shotgun (WGS) entry which is preliminary data.</text>
</comment>
<proteinExistence type="predicted"/>
<organism evidence="1 2">
    <name type="scientific">Photobacterium swingsii</name>
    <dbReference type="NCBI Taxonomy" id="680026"/>
    <lineage>
        <taxon>Bacteria</taxon>
        <taxon>Pseudomonadati</taxon>
        <taxon>Pseudomonadota</taxon>
        <taxon>Gammaproteobacteria</taxon>
        <taxon>Vibrionales</taxon>
        <taxon>Vibrionaceae</taxon>
        <taxon>Photobacterium</taxon>
    </lineage>
</organism>
<sequence>MDNLFTYIAAIKGHSSDVVITNQATHSHQYIDDGVEVNEEQISYVFNNGVVIQYHSEKDSIDGIAGHAADNVCEECWISYQVLESGVYAIRPMKKVFNNKCQEAFWVKIQREQQLAH</sequence>